<dbReference type="SMART" id="SM00324">
    <property type="entry name" value="RhoGAP"/>
    <property type="match status" value="1"/>
</dbReference>
<dbReference type="Proteomes" id="UP000269793">
    <property type="component" value="Chromosome I"/>
</dbReference>
<dbReference type="OrthoDB" id="3196451at2759"/>
<dbReference type="PANTHER" id="PTHR15228:SF25">
    <property type="entry name" value="F-BAR DOMAIN-CONTAINING PROTEIN"/>
    <property type="match status" value="1"/>
</dbReference>
<name>A0A3G2RZJ8_MALR7</name>
<evidence type="ECO:0000256" key="1">
    <source>
        <dbReference type="ARBA" id="ARBA00022468"/>
    </source>
</evidence>
<dbReference type="InterPro" id="IPR051025">
    <property type="entry name" value="RhoGAP"/>
</dbReference>
<dbReference type="PROSITE" id="PS50238">
    <property type="entry name" value="RHOGAP"/>
    <property type="match status" value="1"/>
</dbReference>
<evidence type="ECO:0000259" key="3">
    <source>
        <dbReference type="PROSITE" id="PS50238"/>
    </source>
</evidence>
<reference evidence="4 5" key="1">
    <citation type="submission" date="2018-10" db="EMBL/GenBank/DDBJ databases">
        <title>Complete genome sequence of Malassezia restricta CBS 7877.</title>
        <authorList>
            <person name="Morand S.C."/>
            <person name="Bertignac M."/>
            <person name="Iltis A."/>
            <person name="Kolder I."/>
            <person name="Pirovano W."/>
            <person name="Jourdain R."/>
            <person name="Clavaud C."/>
        </authorList>
    </citation>
    <scope>NUCLEOTIDE SEQUENCE [LARGE SCALE GENOMIC DNA]</scope>
    <source>
        <strain evidence="4 5">CBS 7877</strain>
    </source>
</reference>
<dbReference type="STRING" id="425264.A0A3G2RZJ8"/>
<organism evidence="4 5">
    <name type="scientific">Malassezia restricta (strain ATCC 96810 / NBRC 103918 / CBS 7877)</name>
    <name type="common">Seborrheic dermatitis infection agent</name>
    <dbReference type="NCBI Taxonomy" id="425264"/>
    <lineage>
        <taxon>Eukaryota</taxon>
        <taxon>Fungi</taxon>
        <taxon>Dikarya</taxon>
        <taxon>Basidiomycota</taxon>
        <taxon>Ustilaginomycotina</taxon>
        <taxon>Malasseziomycetes</taxon>
        <taxon>Malasseziales</taxon>
        <taxon>Malasseziaceae</taxon>
        <taxon>Malassezia</taxon>
    </lineage>
</organism>
<feature type="compositionally biased region" description="Basic and acidic residues" evidence="2">
    <location>
        <begin position="325"/>
        <end position="338"/>
    </location>
</feature>
<dbReference type="EMBL" id="CP033148">
    <property type="protein sequence ID" value="AYO41213.1"/>
    <property type="molecule type" value="Genomic_DNA"/>
</dbReference>
<dbReference type="InterPro" id="IPR000198">
    <property type="entry name" value="RhoGAP_dom"/>
</dbReference>
<dbReference type="AlphaFoldDB" id="A0A3G2RZJ8"/>
<feature type="compositionally biased region" description="Polar residues" evidence="2">
    <location>
        <begin position="391"/>
        <end position="429"/>
    </location>
</feature>
<sequence length="620" mass="68889">MTSPREESFPPTAPRSWLSLFGSRTSLQSPREDQSTEQQPTVIFGAPLRTALQYTTVPISLAKENGEQYVWGYVPALVAKTGLFLKQNGVEVEGVFRVGGSEKRMRELQDIFNTPPNYGKDIDWTPFTVHDVAGVLRRYLILMPEPIIPHNLFKNFCRVLERGDLDLDTKLGRYRTLIKSCPQANQYVLLYILDLLALFKHHQAKNKMTAQNLAIVFQPSILNIQNLTSKSEHTLAVSVIEFLINYQDSFVLGLTPPPPSDKRPEELTTPSATHDLEDYMIIPSDSDEEVGEYHVHIGGGAHLARSGTNLNAQSSALFARRERKQRMEQQRYMSEHSKPPTLGSSDGDHASRQSPRLLRSFSQRRRANSHTDGKVDEVPMPSFKDQERNVSELNVTQPSHKSRDMNQGQLQQQHLERPSLSQRSISAHNVSHRESLRPTVTDDQVSRINDDKRAQPSYTPTISAARLPSPKSEERPPLSPSIALFPPNELNPMSYLQTTSIRHAHPYVASARSLAEAPSQVPTNHGSFVYSDGTAQTQPLVRSVSADAAPPTQPAPIPFLGQSRARDTISLNGSDAIPVPHTSPQPPPTILPTSTTSAISDSTLQHAKVVLTISAQPESH</sequence>
<evidence type="ECO:0000256" key="2">
    <source>
        <dbReference type="SAM" id="MobiDB-lite"/>
    </source>
</evidence>
<accession>A0A3G2RZJ8</accession>
<dbReference type="GO" id="GO:0005096">
    <property type="term" value="F:GTPase activator activity"/>
    <property type="evidence" value="ECO:0007669"/>
    <property type="project" value="UniProtKB-KW"/>
</dbReference>
<evidence type="ECO:0000313" key="4">
    <source>
        <dbReference type="EMBL" id="AYO41213.1"/>
    </source>
</evidence>
<dbReference type="SUPFAM" id="SSF48350">
    <property type="entry name" value="GTPase activation domain, GAP"/>
    <property type="match status" value="1"/>
</dbReference>
<feature type="domain" description="Rho-GAP" evidence="3">
    <location>
        <begin position="59"/>
        <end position="251"/>
    </location>
</feature>
<proteinExistence type="predicted"/>
<protein>
    <submittedName>
        <fullName evidence="4">Rho-GTPase-activating protein 5</fullName>
    </submittedName>
</protein>
<dbReference type="GO" id="GO:0060237">
    <property type="term" value="P:regulation of fungal-type cell wall organization"/>
    <property type="evidence" value="ECO:0007669"/>
    <property type="project" value="TreeGrafter"/>
</dbReference>
<feature type="compositionally biased region" description="Basic and acidic residues" evidence="2">
    <location>
        <begin position="444"/>
        <end position="454"/>
    </location>
</feature>
<dbReference type="GO" id="GO:0007165">
    <property type="term" value="P:signal transduction"/>
    <property type="evidence" value="ECO:0007669"/>
    <property type="project" value="InterPro"/>
</dbReference>
<dbReference type="PANTHER" id="PTHR15228">
    <property type="entry name" value="SPERMATHECAL PHYSIOLOGY VARIANT"/>
    <property type="match status" value="1"/>
</dbReference>
<dbReference type="InterPro" id="IPR008936">
    <property type="entry name" value="Rho_GTPase_activation_prot"/>
</dbReference>
<evidence type="ECO:0000313" key="5">
    <source>
        <dbReference type="Proteomes" id="UP000269793"/>
    </source>
</evidence>
<keyword evidence="1" id="KW-0343">GTPase activation</keyword>
<keyword evidence="5" id="KW-1185">Reference proteome</keyword>
<dbReference type="VEuPathDB" id="FungiDB:DNF11_0263"/>
<dbReference type="GO" id="GO:0005938">
    <property type="term" value="C:cell cortex"/>
    <property type="evidence" value="ECO:0007669"/>
    <property type="project" value="TreeGrafter"/>
</dbReference>
<dbReference type="Pfam" id="PF00620">
    <property type="entry name" value="RhoGAP"/>
    <property type="match status" value="1"/>
</dbReference>
<gene>
    <name evidence="4" type="primary">rga5</name>
    <name evidence="4" type="ORF">DNF11_0263</name>
</gene>
<feature type="region of interest" description="Disordered" evidence="2">
    <location>
        <begin position="322"/>
        <end position="485"/>
    </location>
</feature>
<dbReference type="Gene3D" id="1.10.555.10">
    <property type="entry name" value="Rho GTPase activation protein"/>
    <property type="match status" value="1"/>
</dbReference>